<dbReference type="GO" id="GO:0006433">
    <property type="term" value="P:prolyl-tRNA aminoacylation"/>
    <property type="evidence" value="ECO:0007669"/>
    <property type="project" value="UniProtKB-UniRule"/>
</dbReference>
<dbReference type="InterPro" id="IPR002314">
    <property type="entry name" value="aa-tRNA-synt_IIb"/>
</dbReference>
<evidence type="ECO:0000256" key="8">
    <source>
        <dbReference type="ARBA" id="ARBA00023146"/>
    </source>
</evidence>
<dbReference type="PROSITE" id="PS50862">
    <property type="entry name" value="AA_TRNA_LIGASE_II"/>
    <property type="match status" value="1"/>
</dbReference>
<dbReference type="PANTHER" id="PTHR42753:SF2">
    <property type="entry name" value="PROLINE--TRNA LIGASE"/>
    <property type="match status" value="1"/>
</dbReference>
<evidence type="ECO:0000256" key="4">
    <source>
        <dbReference type="ARBA" id="ARBA00022598"/>
    </source>
</evidence>
<dbReference type="HAMAP" id="MF_01569">
    <property type="entry name" value="Pro_tRNA_synth_type1"/>
    <property type="match status" value="1"/>
</dbReference>
<comment type="subunit">
    <text evidence="2 10">Homodimer.</text>
</comment>
<dbReference type="FunFam" id="3.30.930.10:FF:000097">
    <property type="entry name" value="Proline--tRNA ligase"/>
    <property type="match status" value="1"/>
</dbReference>
<keyword evidence="7 10" id="KW-0648">Protein biosynthesis</keyword>
<dbReference type="InterPro" id="IPR033730">
    <property type="entry name" value="ProRS_core_prok"/>
</dbReference>
<gene>
    <name evidence="10" type="primary">proS</name>
    <name evidence="12" type="ORF">CWE21_02600</name>
</gene>
<evidence type="ECO:0000256" key="7">
    <source>
        <dbReference type="ARBA" id="ARBA00022917"/>
    </source>
</evidence>
<dbReference type="OrthoDB" id="9809052at2"/>
<dbReference type="InterPro" id="IPR036754">
    <property type="entry name" value="YbaK/aa-tRNA-synt-asso_dom_sf"/>
</dbReference>
<dbReference type="Gene3D" id="3.40.50.800">
    <property type="entry name" value="Anticodon-binding domain"/>
    <property type="match status" value="1"/>
</dbReference>
<dbReference type="EMBL" id="PIPT01000001">
    <property type="protein sequence ID" value="RUO51003.1"/>
    <property type="molecule type" value="Genomic_DNA"/>
</dbReference>
<accession>A0A432XQR0</accession>
<dbReference type="InterPro" id="IPR050062">
    <property type="entry name" value="Pro-tRNA_synthetase"/>
</dbReference>
<dbReference type="FunFam" id="3.30.930.10:FF:000043">
    <property type="entry name" value="Proline--tRNA ligase"/>
    <property type="match status" value="1"/>
</dbReference>
<evidence type="ECO:0000256" key="5">
    <source>
        <dbReference type="ARBA" id="ARBA00022741"/>
    </source>
</evidence>
<evidence type="ECO:0000256" key="10">
    <source>
        <dbReference type="HAMAP-Rule" id="MF_01569"/>
    </source>
</evidence>
<feature type="domain" description="Aminoacyl-transfer RNA synthetases class-II family profile" evidence="11">
    <location>
        <begin position="33"/>
        <end position="466"/>
    </location>
</feature>
<comment type="subcellular location">
    <subcellularLocation>
        <location evidence="1 10">Cytoplasm</location>
    </subcellularLocation>
</comment>
<dbReference type="InterPro" id="IPR045864">
    <property type="entry name" value="aa-tRNA-synth_II/BPL/LPL"/>
</dbReference>
<keyword evidence="8 10" id="KW-0030">Aminoacyl-tRNA synthetase</keyword>
<dbReference type="EC" id="6.1.1.15" evidence="10"/>
<keyword evidence="13" id="KW-1185">Reference proteome</keyword>
<dbReference type="SUPFAM" id="SSF55826">
    <property type="entry name" value="YbaK/ProRS associated domain"/>
    <property type="match status" value="1"/>
</dbReference>
<dbReference type="Gene3D" id="3.30.930.10">
    <property type="entry name" value="Bira Bifunctional Protein, Domain 2"/>
    <property type="match status" value="2"/>
</dbReference>
<comment type="caution">
    <text evidence="12">The sequence shown here is derived from an EMBL/GenBank/DDBJ whole genome shotgun (WGS) entry which is preliminary data.</text>
</comment>
<dbReference type="PIRSF" id="PIRSF001535">
    <property type="entry name" value="ProRS_1"/>
    <property type="match status" value="1"/>
</dbReference>
<dbReference type="InterPro" id="IPR006195">
    <property type="entry name" value="aa-tRNA-synth_II"/>
</dbReference>
<protein>
    <recommendedName>
        <fullName evidence="10">Proline--tRNA ligase</fullName>
        <ecNumber evidence="10">6.1.1.15</ecNumber>
    </recommendedName>
    <alternativeName>
        <fullName evidence="10">Prolyl-tRNA synthetase</fullName>
        <shortName evidence="10">ProRS</shortName>
    </alternativeName>
</protein>
<comment type="domain">
    <text evidence="10">Consists of three domains: the N-terminal catalytic domain, the editing domain and the C-terminal anticodon-binding domain.</text>
</comment>
<dbReference type="Proteomes" id="UP000286678">
    <property type="component" value="Unassembled WGS sequence"/>
</dbReference>
<dbReference type="GO" id="GO:0005524">
    <property type="term" value="F:ATP binding"/>
    <property type="evidence" value="ECO:0007669"/>
    <property type="project" value="UniProtKB-UniRule"/>
</dbReference>
<keyword evidence="5 10" id="KW-0547">Nucleotide-binding</keyword>
<dbReference type="InterPro" id="IPR036621">
    <property type="entry name" value="Anticodon-bd_dom_sf"/>
</dbReference>
<evidence type="ECO:0000313" key="12">
    <source>
        <dbReference type="EMBL" id="RUO51003.1"/>
    </source>
</evidence>
<dbReference type="RefSeq" id="WP_126832857.1">
    <property type="nucleotide sequence ID" value="NZ_PIPT01000001.1"/>
</dbReference>
<dbReference type="GO" id="GO:0002161">
    <property type="term" value="F:aminoacyl-tRNA deacylase activity"/>
    <property type="evidence" value="ECO:0007669"/>
    <property type="project" value="InterPro"/>
</dbReference>
<dbReference type="PRINTS" id="PR01046">
    <property type="entry name" value="TRNASYNTHPRO"/>
</dbReference>
<dbReference type="Pfam" id="PF03129">
    <property type="entry name" value="HGTP_anticodon"/>
    <property type="match status" value="1"/>
</dbReference>
<dbReference type="CDD" id="cd00779">
    <property type="entry name" value="ProRS_core_prok"/>
    <property type="match status" value="1"/>
</dbReference>
<dbReference type="FunFam" id="3.40.50.800:FF:000006">
    <property type="entry name" value="Proline--tRNA ligase"/>
    <property type="match status" value="1"/>
</dbReference>
<reference evidence="13" key="1">
    <citation type="journal article" date="2018" name="Front. Microbiol.">
        <title>Genome-Based Analysis Reveals the Taxonomy and Diversity of the Family Idiomarinaceae.</title>
        <authorList>
            <person name="Liu Y."/>
            <person name="Lai Q."/>
            <person name="Shao Z."/>
        </authorList>
    </citation>
    <scope>NUCLEOTIDE SEQUENCE [LARGE SCALE GENOMIC DNA]</scope>
    <source>
        <strain evidence="13">SW15</strain>
    </source>
</reference>
<dbReference type="Gene3D" id="3.90.960.10">
    <property type="entry name" value="YbaK/aminoacyl-tRNA synthetase-associated domain"/>
    <property type="match status" value="1"/>
</dbReference>
<dbReference type="PANTHER" id="PTHR42753">
    <property type="entry name" value="MITOCHONDRIAL RIBOSOME PROTEIN L39/PROLYL-TRNA LIGASE FAMILY MEMBER"/>
    <property type="match status" value="1"/>
</dbReference>
<sequence length="570" mass="62922">MRTSHYLLGTLKETPADAEVISHQLMLRAGMIRKVAAGLYTWTPTGLRVLRKVEAVVREEMERAGALEVLMPMVQPADLWEESGRWEDYGPELLRLKDRNQRDFVLGPTHEEVISELVRKEVNSYKQLPLNLFQIQTKFRDEIRPRFGAMRAREFIMKDAYSFHLDQASLQETYDAMHAAYCRVFERLGLDYRPVIADTGSIGGSSSHEFHVLADSGEDDIAFSDSSDYAANVELAEALAPATDRPAPSAAMEKVATPNAKTIEALVEQFKLPITQTVKTLIVHGADEGKLVALMVRGDHSLNEIKAAKLEQVASPLEFASEEEIRAAIGAGPGSLGPVDLPLELVIDRSVAVMADFGAGANEDGFHFFNINWERDVPMPTVADLRNVVEGDASPCGQGTLQIKRGIEVGHIFQLGKKYSDAMKVGVLTESGKHENLMMGCYGIGVSRIVAAAIEQNHDKFGITWPAALAPFQVAIVPMNMHKSVRVQETAEQLYSELKAAGVDVLFDDRKERPGVMFADMELIGVPHQIVIGERNLDEQAVEYKNRRSGEKTKVAISEAVATVQKALKD</sequence>
<name>A0A432XQR0_9GAMM</name>
<dbReference type="InterPro" id="IPR002316">
    <property type="entry name" value="Pro-tRNA-ligase_IIa"/>
</dbReference>
<dbReference type="InterPro" id="IPR004154">
    <property type="entry name" value="Anticodon-bd"/>
</dbReference>
<dbReference type="NCBIfam" id="TIGR00409">
    <property type="entry name" value="proS_fam_II"/>
    <property type="match status" value="1"/>
</dbReference>
<dbReference type="SUPFAM" id="SSF55681">
    <property type="entry name" value="Class II aaRS and biotin synthetases"/>
    <property type="match status" value="1"/>
</dbReference>
<dbReference type="GO" id="GO:0005829">
    <property type="term" value="C:cytosol"/>
    <property type="evidence" value="ECO:0007669"/>
    <property type="project" value="TreeGrafter"/>
</dbReference>
<evidence type="ECO:0000256" key="3">
    <source>
        <dbReference type="ARBA" id="ARBA00022490"/>
    </source>
</evidence>
<dbReference type="SUPFAM" id="SSF52954">
    <property type="entry name" value="Class II aaRS ABD-related"/>
    <property type="match status" value="1"/>
</dbReference>
<dbReference type="Pfam" id="PF00587">
    <property type="entry name" value="tRNA-synt_2b"/>
    <property type="match status" value="1"/>
</dbReference>
<evidence type="ECO:0000259" key="11">
    <source>
        <dbReference type="PROSITE" id="PS50862"/>
    </source>
</evidence>
<dbReference type="CDD" id="cd00861">
    <property type="entry name" value="ProRS_anticodon_short"/>
    <property type="match status" value="1"/>
</dbReference>
<comment type="catalytic activity">
    <reaction evidence="9 10">
        <text>tRNA(Pro) + L-proline + ATP = L-prolyl-tRNA(Pro) + AMP + diphosphate</text>
        <dbReference type="Rhea" id="RHEA:14305"/>
        <dbReference type="Rhea" id="RHEA-COMP:9700"/>
        <dbReference type="Rhea" id="RHEA-COMP:9702"/>
        <dbReference type="ChEBI" id="CHEBI:30616"/>
        <dbReference type="ChEBI" id="CHEBI:33019"/>
        <dbReference type="ChEBI" id="CHEBI:60039"/>
        <dbReference type="ChEBI" id="CHEBI:78442"/>
        <dbReference type="ChEBI" id="CHEBI:78532"/>
        <dbReference type="ChEBI" id="CHEBI:456215"/>
        <dbReference type="EC" id="6.1.1.15"/>
    </reaction>
</comment>
<evidence type="ECO:0000256" key="2">
    <source>
        <dbReference type="ARBA" id="ARBA00011738"/>
    </source>
</evidence>
<dbReference type="FunFam" id="3.90.960.10:FF:000001">
    <property type="entry name" value="Proline--tRNA ligase"/>
    <property type="match status" value="1"/>
</dbReference>
<dbReference type="InterPro" id="IPR044140">
    <property type="entry name" value="ProRS_anticodon_short"/>
</dbReference>
<dbReference type="AlphaFoldDB" id="A0A432XQR0"/>
<organism evidence="12 13">
    <name type="scientific">Pseudidiomarina aquimaris</name>
    <dbReference type="NCBI Taxonomy" id="641841"/>
    <lineage>
        <taxon>Bacteria</taxon>
        <taxon>Pseudomonadati</taxon>
        <taxon>Pseudomonadota</taxon>
        <taxon>Gammaproteobacteria</taxon>
        <taxon>Alteromonadales</taxon>
        <taxon>Idiomarinaceae</taxon>
        <taxon>Pseudidiomarina</taxon>
    </lineage>
</organism>
<dbReference type="CDD" id="cd04334">
    <property type="entry name" value="ProRS-INS"/>
    <property type="match status" value="1"/>
</dbReference>
<proteinExistence type="inferred from homology"/>
<evidence type="ECO:0000256" key="6">
    <source>
        <dbReference type="ARBA" id="ARBA00022840"/>
    </source>
</evidence>
<dbReference type="InterPro" id="IPR007214">
    <property type="entry name" value="YbaK/aa-tRNA-synth-assoc-dom"/>
</dbReference>
<dbReference type="InterPro" id="IPR004500">
    <property type="entry name" value="Pro-tRNA-synth_IIa_bac-type"/>
</dbReference>
<evidence type="ECO:0000313" key="13">
    <source>
        <dbReference type="Proteomes" id="UP000286678"/>
    </source>
</evidence>
<dbReference type="NCBIfam" id="NF006625">
    <property type="entry name" value="PRK09194.1"/>
    <property type="match status" value="1"/>
</dbReference>
<dbReference type="Pfam" id="PF04073">
    <property type="entry name" value="tRNA_edit"/>
    <property type="match status" value="1"/>
</dbReference>
<keyword evidence="6 10" id="KW-0067">ATP-binding</keyword>
<comment type="function">
    <text evidence="10">Catalyzes the attachment of proline to tRNA(Pro) in a two-step reaction: proline is first activated by ATP to form Pro-AMP and then transferred to the acceptor end of tRNA(Pro). As ProRS can inadvertently accommodate and process non-cognate amino acids such as alanine and cysteine, to avoid such errors it has two additional distinct editing activities against alanine. One activity is designated as 'pretransfer' editing and involves the tRNA(Pro)-independent hydrolysis of activated Ala-AMP. The other activity is designated 'posttransfer' editing and involves deacylation of mischarged Ala-tRNA(Pro). The misacylated Cys-tRNA(Pro) is not edited by ProRS.</text>
</comment>
<comment type="similarity">
    <text evidence="10">Belongs to the class-II aminoacyl-tRNA synthetase family. ProS type 1 subfamily.</text>
</comment>
<keyword evidence="4 10" id="KW-0436">Ligase</keyword>
<evidence type="ECO:0000256" key="9">
    <source>
        <dbReference type="ARBA" id="ARBA00047671"/>
    </source>
</evidence>
<dbReference type="GO" id="GO:0004827">
    <property type="term" value="F:proline-tRNA ligase activity"/>
    <property type="evidence" value="ECO:0007669"/>
    <property type="project" value="UniProtKB-UniRule"/>
</dbReference>
<evidence type="ECO:0000256" key="1">
    <source>
        <dbReference type="ARBA" id="ARBA00004496"/>
    </source>
</evidence>
<keyword evidence="3 10" id="KW-0963">Cytoplasm</keyword>
<dbReference type="InterPro" id="IPR023717">
    <property type="entry name" value="Pro-tRNA-Synthase_IIa_type1"/>
</dbReference>